<evidence type="ECO:0000256" key="1">
    <source>
        <dbReference type="ARBA" id="ARBA00022490"/>
    </source>
</evidence>
<sequence length="291" mass="34129">MNACEEWTASRQSCINKPIEVYLFIDPLCPECWALEPIIKKLQTQYGNYFKIVYFIGGKVETLKHFNQKDRMQERKDLARKWEKTAHRSGMSCDGDIWFENPISSPFAASVAIKAAEFQGRKAGARFLRKIREYLFLEKQNIAEKTVLMECADKARLDLFEFENDLYSDRALKAFQCDLKISSEMDIREYPTLVFFNENIEEAGIKVSGIYSFDVYLEVMSEVLNERLENADPPPLEQFLAKHEFVASQEIAVVYDMTIENVEREMKKLLLKQKIERVPVKYGTFWRYKQI</sequence>
<keyword evidence="4" id="KW-1185">Reference proteome</keyword>
<dbReference type="EMBL" id="QCZG01000006">
    <property type="protein sequence ID" value="PWA12760.1"/>
    <property type="molecule type" value="Genomic_DNA"/>
</dbReference>
<dbReference type="InterPro" id="IPR046404">
    <property type="entry name" value="Adapter_SpxH"/>
</dbReference>
<comment type="subunit">
    <text evidence="2">Interacts with Spx.</text>
</comment>
<comment type="caution">
    <text evidence="3">The sequence shown here is derived from an EMBL/GenBank/DDBJ whole genome shotgun (WGS) entry which is preliminary data.</text>
</comment>
<accession>A0A2U1K5H1</accession>
<comment type="similarity">
    <text evidence="2">Belongs to the SpxH family.</text>
</comment>
<keyword evidence="3" id="KW-0413">Isomerase</keyword>
<dbReference type="PANTHER" id="PTHR13887">
    <property type="entry name" value="GLUTATHIONE S-TRANSFERASE KAPPA"/>
    <property type="match status" value="1"/>
</dbReference>
<dbReference type="Gene3D" id="3.40.30.10">
    <property type="entry name" value="Glutaredoxin"/>
    <property type="match status" value="1"/>
</dbReference>
<dbReference type="SUPFAM" id="SSF52833">
    <property type="entry name" value="Thioredoxin-like"/>
    <property type="match status" value="1"/>
</dbReference>
<dbReference type="RefSeq" id="WP_116553751.1">
    <property type="nucleotide sequence ID" value="NZ_QCZG01000006.1"/>
</dbReference>
<evidence type="ECO:0000256" key="2">
    <source>
        <dbReference type="HAMAP-Rule" id="MF_02245"/>
    </source>
</evidence>
<dbReference type="Gene3D" id="1.10.472.60">
    <property type="entry name" value="putative protein disulfide isomerase domain"/>
    <property type="match status" value="1"/>
</dbReference>
<dbReference type="Proteomes" id="UP000245998">
    <property type="component" value="Unassembled WGS sequence"/>
</dbReference>
<gene>
    <name evidence="2" type="primary">spxH</name>
    <name evidence="3" type="ORF">DCC39_04475</name>
</gene>
<comment type="subcellular location">
    <subcellularLocation>
        <location evidence="2">Cytoplasm</location>
    </subcellularLocation>
</comment>
<dbReference type="GO" id="GO:0005737">
    <property type="term" value="C:cytoplasm"/>
    <property type="evidence" value="ECO:0007669"/>
    <property type="project" value="UniProtKB-SubCell"/>
</dbReference>
<dbReference type="CDD" id="cd03025">
    <property type="entry name" value="DsbA_FrnE_like"/>
    <property type="match status" value="1"/>
</dbReference>
<dbReference type="OrthoDB" id="9813770at2"/>
<dbReference type="GO" id="GO:0016853">
    <property type="term" value="F:isomerase activity"/>
    <property type="evidence" value="ECO:0007669"/>
    <property type="project" value="UniProtKB-KW"/>
</dbReference>
<protein>
    <recommendedName>
        <fullName evidence="2">ClpXP adapter protein SpxH</fullName>
    </recommendedName>
</protein>
<organism evidence="3 4">
    <name type="scientific">Pueribacillus theae</name>
    <dbReference type="NCBI Taxonomy" id="2171751"/>
    <lineage>
        <taxon>Bacteria</taxon>
        <taxon>Bacillati</taxon>
        <taxon>Bacillota</taxon>
        <taxon>Bacilli</taxon>
        <taxon>Bacillales</taxon>
        <taxon>Bacillaceae</taxon>
        <taxon>Pueribacillus</taxon>
    </lineage>
</organism>
<comment type="function">
    <text evidence="2">Adapter protein required for efficient degradation of Spx by ClpXP under non-stress conditions. Interaction with Spx stabilizes Spx and exposes the C-terminus of Spx for recognition and proteolysis by ClpXP.</text>
</comment>
<dbReference type="PANTHER" id="PTHR13887:SF47">
    <property type="entry name" value="CLPXP ADAPTER PROTEIN SPXH"/>
    <property type="match status" value="1"/>
</dbReference>
<dbReference type="AlphaFoldDB" id="A0A2U1K5H1"/>
<evidence type="ECO:0000313" key="4">
    <source>
        <dbReference type="Proteomes" id="UP000245998"/>
    </source>
</evidence>
<evidence type="ECO:0000313" key="3">
    <source>
        <dbReference type="EMBL" id="PWA12760.1"/>
    </source>
</evidence>
<dbReference type="Pfam" id="PF13743">
    <property type="entry name" value="Thioredoxin_5"/>
    <property type="match status" value="1"/>
</dbReference>
<name>A0A2U1K5H1_9BACI</name>
<proteinExistence type="inferred from homology"/>
<dbReference type="HAMAP" id="MF_02245">
    <property type="entry name" value="Adapter_SpxH"/>
    <property type="match status" value="1"/>
</dbReference>
<reference evidence="3 4" key="1">
    <citation type="submission" date="2018-04" db="EMBL/GenBank/DDBJ databases">
        <title>Camelliibacillus theae gen. nov., sp. nov., isolated from Pu'er tea.</title>
        <authorList>
            <person name="Niu L."/>
        </authorList>
    </citation>
    <scope>NUCLEOTIDE SEQUENCE [LARGE SCALE GENOMIC DNA]</scope>
    <source>
        <strain evidence="3 4">T8</strain>
    </source>
</reference>
<dbReference type="InterPro" id="IPR036249">
    <property type="entry name" value="Thioredoxin-like_sf"/>
</dbReference>
<keyword evidence="1 2" id="KW-0963">Cytoplasm</keyword>